<proteinExistence type="predicted"/>
<sequence>MEVVEGQKERDPGAHGKVRGQSSAIVSDWRDQMLMTLETTNFVNIATSAPIHDSATKCM</sequence>
<feature type="region of interest" description="Disordered" evidence="1">
    <location>
        <begin position="1"/>
        <end position="23"/>
    </location>
</feature>
<dbReference type="Proteomes" id="UP000003861">
    <property type="component" value="Unassembled WGS sequence"/>
</dbReference>
<organism evidence="2 3">
    <name type="scientific">Halorhabdus tiamatea SARL4B</name>
    <dbReference type="NCBI Taxonomy" id="1033806"/>
    <lineage>
        <taxon>Archaea</taxon>
        <taxon>Methanobacteriati</taxon>
        <taxon>Methanobacteriota</taxon>
        <taxon>Stenosarchaea group</taxon>
        <taxon>Halobacteria</taxon>
        <taxon>Halobacteriales</taxon>
        <taxon>Haloarculaceae</taxon>
        <taxon>Halorhabdus</taxon>
    </lineage>
</organism>
<protein>
    <submittedName>
        <fullName evidence="2">Uncharacterized protein</fullName>
    </submittedName>
</protein>
<evidence type="ECO:0000256" key="1">
    <source>
        <dbReference type="SAM" id="MobiDB-lite"/>
    </source>
</evidence>
<gene>
    <name evidence="2" type="ORF">HLRTI_002063</name>
</gene>
<dbReference type="EMBL" id="AFNT02000023">
    <property type="protein sequence ID" value="ERJ05911.1"/>
    <property type="molecule type" value="Genomic_DNA"/>
</dbReference>
<reference evidence="2 3" key="1">
    <citation type="journal article" date="2011" name="J. Bacteriol.">
        <title>Genome sequence of Halorhabdus tiamatea, the first archaeon isolated from a deep-sea anoxic brine lake.</title>
        <authorList>
            <person name="Antunes A."/>
            <person name="Alam I."/>
            <person name="Bajic V.B."/>
            <person name="Stingl U."/>
        </authorList>
    </citation>
    <scope>NUCLEOTIDE SEQUENCE [LARGE SCALE GENOMIC DNA]</scope>
    <source>
        <strain evidence="2 3">SARL4B</strain>
    </source>
</reference>
<name>U2E1P6_9EURY</name>
<feature type="compositionally biased region" description="Basic and acidic residues" evidence="1">
    <location>
        <begin position="1"/>
        <end position="14"/>
    </location>
</feature>
<reference evidence="2 3" key="2">
    <citation type="journal article" date="2013" name="PLoS ONE">
        <title>INDIGO - INtegrated Data Warehouse of MIcrobial GenOmes with Examples from the Red Sea Extremophiles.</title>
        <authorList>
            <person name="Alam I."/>
            <person name="Antunes A."/>
            <person name="Kamau A.A."/>
            <person name="Ba Alawi W."/>
            <person name="Kalkatawi M."/>
            <person name="Stingl U."/>
            <person name="Bajic V.B."/>
        </authorList>
    </citation>
    <scope>NUCLEOTIDE SEQUENCE [LARGE SCALE GENOMIC DNA]</scope>
    <source>
        <strain evidence="2 3">SARL4B</strain>
    </source>
</reference>
<evidence type="ECO:0000313" key="3">
    <source>
        <dbReference type="Proteomes" id="UP000003861"/>
    </source>
</evidence>
<accession>U2E1P6</accession>
<dbReference type="AlphaFoldDB" id="U2E1P6"/>
<comment type="caution">
    <text evidence="2">The sequence shown here is derived from an EMBL/GenBank/DDBJ whole genome shotgun (WGS) entry which is preliminary data.</text>
</comment>
<evidence type="ECO:0000313" key="2">
    <source>
        <dbReference type="EMBL" id="ERJ05911.1"/>
    </source>
</evidence>